<organism evidence="2 3">
    <name type="scientific">Actinomycetospora chlora</name>
    <dbReference type="NCBI Taxonomy" id="663608"/>
    <lineage>
        <taxon>Bacteria</taxon>
        <taxon>Bacillati</taxon>
        <taxon>Actinomycetota</taxon>
        <taxon>Actinomycetes</taxon>
        <taxon>Pseudonocardiales</taxon>
        <taxon>Pseudonocardiaceae</taxon>
        <taxon>Actinomycetospora</taxon>
    </lineage>
</organism>
<dbReference type="InterPro" id="IPR050383">
    <property type="entry name" value="GlyoxalaseI/FosfomycinResist"/>
</dbReference>
<dbReference type="PROSITE" id="PS51819">
    <property type="entry name" value="VOC"/>
    <property type="match status" value="1"/>
</dbReference>
<proteinExistence type="predicted"/>
<dbReference type="Gene3D" id="3.10.180.10">
    <property type="entry name" value="2,3-Dihydroxybiphenyl 1,2-Dioxygenase, domain 1"/>
    <property type="match status" value="1"/>
</dbReference>
<reference evidence="3" key="1">
    <citation type="journal article" date="2019" name="Int. J. Syst. Evol. Microbiol.">
        <title>The Global Catalogue of Microorganisms (GCM) 10K type strain sequencing project: providing services to taxonomists for standard genome sequencing and annotation.</title>
        <authorList>
            <consortium name="The Broad Institute Genomics Platform"/>
            <consortium name="The Broad Institute Genome Sequencing Center for Infectious Disease"/>
            <person name="Wu L."/>
            <person name="Ma J."/>
        </authorList>
    </citation>
    <scope>NUCLEOTIDE SEQUENCE [LARGE SCALE GENOMIC DNA]</scope>
    <source>
        <strain evidence="3">JCM 17979</strain>
    </source>
</reference>
<protein>
    <submittedName>
        <fullName evidence="2">VOC family protein</fullName>
    </submittedName>
</protein>
<dbReference type="InterPro" id="IPR037523">
    <property type="entry name" value="VOC_core"/>
</dbReference>
<accession>A0ABP9AYC0</accession>
<sequence>MEWVVMATHSTHVRSLDHLVLTVADLRATVDFYTRLLGMEERTFSGRTALHFGDEKINLHEAGHEFEPKAARPTPGSGDLCFVVGGPIQDVAAALTDAGVTIEEGPVDRTGALGPMRSVYLRDPDQNLVELAVY</sequence>
<dbReference type="Pfam" id="PF00903">
    <property type="entry name" value="Glyoxalase"/>
    <property type="match status" value="1"/>
</dbReference>
<dbReference type="InterPro" id="IPR004360">
    <property type="entry name" value="Glyas_Fos-R_dOase_dom"/>
</dbReference>
<comment type="caution">
    <text evidence="2">The sequence shown here is derived from an EMBL/GenBank/DDBJ whole genome shotgun (WGS) entry which is preliminary data.</text>
</comment>
<feature type="domain" description="VOC" evidence="1">
    <location>
        <begin position="15"/>
        <end position="134"/>
    </location>
</feature>
<evidence type="ECO:0000259" key="1">
    <source>
        <dbReference type="PROSITE" id="PS51819"/>
    </source>
</evidence>
<dbReference type="InterPro" id="IPR029068">
    <property type="entry name" value="Glyas_Bleomycin-R_OHBP_Dase"/>
</dbReference>
<keyword evidence="3" id="KW-1185">Reference proteome</keyword>
<dbReference type="SUPFAM" id="SSF54593">
    <property type="entry name" value="Glyoxalase/Bleomycin resistance protein/Dihydroxybiphenyl dioxygenase"/>
    <property type="match status" value="1"/>
</dbReference>
<dbReference type="CDD" id="cd07253">
    <property type="entry name" value="GLOD5"/>
    <property type="match status" value="1"/>
</dbReference>
<name>A0ABP9AYC0_9PSEU</name>
<gene>
    <name evidence="2" type="ORF">GCM10023200_22820</name>
</gene>
<dbReference type="EMBL" id="BAABHO010000015">
    <property type="protein sequence ID" value="GAA4787944.1"/>
    <property type="molecule type" value="Genomic_DNA"/>
</dbReference>
<evidence type="ECO:0000313" key="3">
    <source>
        <dbReference type="Proteomes" id="UP001500928"/>
    </source>
</evidence>
<evidence type="ECO:0000313" key="2">
    <source>
        <dbReference type="EMBL" id="GAA4787944.1"/>
    </source>
</evidence>
<dbReference type="PANTHER" id="PTHR21366:SF14">
    <property type="entry name" value="GLYOXALASE DOMAIN-CONTAINING PROTEIN 5"/>
    <property type="match status" value="1"/>
</dbReference>
<dbReference type="PANTHER" id="PTHR21366">
    <property type="entry name" value="GLYOXALASE FAMILY PROTEIN"/>
    <property type="match status" value="1"/>
</dbReference>
<dbReference type="Proteomes" id="UP001500928">
    <property type="component" value="Unassembled WGS sequence"/>
</dbReference>